<reference evidence="2 3" key="1">
    <citation type="submission" date="2021-06" db="EMBL/GenBank/DDBJ databases">
        <title>Genome sequence of Babesia caballi.</title>
        <authorList>
            <person name="Yamagishi J."/>
            <person name="Kidaka T."/>
            <person name="Ochi A."/>
        </authorList>
    </citation>
    <scope>NUCLEOTIDE SEQUENCE [LARGE SCALE GENOMIC DNA]</scope>
    <source>
        <strain evidence="2">USDA-D6B2</strain>
    </source>
</reference>
<keyword evidence="3" id="KW-1185">Reference proteome</keyword>
<dbReference type="RefSeq" id="XP_067713827.1">
    <property type="nucleotide sequence ID" value="XM_067857726.1"/>
</dbReference>
<dbReference type="GeneID" id="94193239"/>
<keyword evidence="1" id="KW-0812">Transmembrane</keyword>
<evidence type="ECO:0000313" key="3">
    <source>
        <dbReference type="Proteomes" id="UP001497744"/>
    </source>
</evidence>
<gene>
    <name evidence="2" type="ORF">BcabD6B2_11910</name>
</gene>
<protein>
    <submittedName>
        <fullName evidence="2">Secreted antigen 1</fullName>
    </submittedName>
</protein>
<dbReference type="AlphaFoldDB" id="A0AAV4LNX4"/>
<dbReference type="Proteomes" id="UP001497744">
    <property type="component" value="Unassembled WGS sequence"/>
</dbReference>
<keyword evidence="1" id="KW-1133">Transmembrane helix</keyword>
<proteinExistence type="predicted"/>
<accession>A0AAV4LNX4</accession>
<name>A0AAV4LNX4_BABCB</name>
<organism evidence="2 3">
    <name type="scientific">Babesia caballi</name>
    <dbReference type="NCBI Taxonomy" id="5871"/>
    <lineage>
        <taxon>Eukaryota</taxon>
        <taxon>Sar</taxon>
        <taxon>Alveolata</taxon>
        <taxon>Apicomplexa</taxon>
        <taxon>Aconoidasida</taxon>
        <taxon>Piroplasmida</taxon>
        <taxon>Babesiidae</taxon>
        <taxon>Babesia</taxon>
    </lineage>
</organism>
<sequence length="276" mass="30957">MGNAGSYPEPTTVKDILDFVALLYRDQEVYNKVCNILKEEIQVICRSTSNDFLSTFQTVMTQLKKLKYAITVGTDLGKYNDVKLYVDYVDQYAGTLIISLPMLYSATCYLACHLHKGCSSDEKGWVKHTFARNTEKTCYASCGDNVARSWLSDKSSFNNQFIRGGFSGKSIVPTSDKYLELLESMHSGLTTRTLGLLGDVYETPFAYGFCFRAKLNYKPNMSVSESIVGFPINDTSSLHQLAYQMSTPFKDLLWGSLYCLIVIGVILCTAYIIIKT</sequence>
<dbReference type="EMBL" id="BPLF01000001">
    <property type="protein sequence ID" value="GIX61756.1"/>
    <property type="molecule type" value="Genomic_DNA"/>
</dbReference>
<evidence type="ECO:0000256" key="1">
    <source>
        <dbReference type="SAM" id="Phobius"/>
    </source>
</evidence>
<feature type="transmembrane region" description="Helical" evidence="1">
    <location>
        <begin position="252"/>
        <end position="274"/>
    </location>
</feature>
<comment type="caution">
    <text evidence="2">The sequence shown here is derived from an EMBL/GenBank/DDBJ whole genome shotgun (WGS) entry which is preliminary data.</text>
</comment>
<keyword evidence="1" id="KW-0472">Membrane</keyword>
<evidence type="ECO:0000313" key="2">
    <source>
        <dbReference type="EMBL" id="GIX61756.1"/>
    </source>
</evidence>